<sequence>MKNGVALLALLTLAGCANNTNGIRAADLRSDAYFRTERVLPMTFPQIQMALFKHEAACGSAPKFALEPGQTALARLSDEPLGSTDRREIIVADLMHFRSSDVGGWMAPDEDRNYRTRAKVYSYYAGSEIDTRIEQLFRAITHPQACPGDPIEPDGSDESTSAQD</sequence>
<comment type="caution">
    <text evidence="2">The sequence shown here is derived from an EMBL/GenBank/DDBJ whole genome shotgun (WGS) entry which is preliminary data.</text>
</comment>
<accession>A0A853H831</accession>
<dbReference type="EMBL" id="JACCEV010000003">
    <property type="protein sequence ID" value="NYT86643.1"/>
    <property type="molecule type" value="Genomic_DNA"/>
</dbReference>
<organism evidence="2 3">
    <name type="scientific">Pollutimonas harenae</name>
    <dbReference type="NCBI Taxonomy" id="657015"/>
    <lineage>
        <taxon>Bacteria</taxon>
        <taxon>Pseudomonadati</taxon>
        <taxon>Pseudomonadota</taxon>
        <taxon>Betaproteobacteria</taxon>
        <taxon>Burkholderiales</taxon>
        <taxon>Alcaligenaceae</taxon>
        <taxon>Pollutimonas</taxon>
    </lineage>
</organism>
<keyword evidence="3" id="KW-1185">Reference proteome</keyword>
<gene>
    <name evidence="2" type="ORF">H0A62_13605</name>
</gene>
<dbReference type="OrthoDB" id="8689569at2"/>
<dbReference type="RefSeq" id="WP_130040062.1">
    <property type="nucleotide sequence ID" value="NZ_JACCEV010000003.1"/>
</dbReference>
<name>A0A853H831_9BURK</name>
<evidence type="ECO:0000313" key="3">
    <source>
        <dbReference type="Proteomes" id="UP000554144"/>
    </source>
</evidence>
<dbReference type="AlphaFoldDB" id="A0A853H831"/>
<reference evidence="2 3" key="1">
    <citation type="submission" date="2020-07" db="EMBL/GenBank/DDBJ databases">
        <title>Taxonomic revisions and descriptions of new bacterial species based on genomic comparisons in the high-G+C-content subgroup of the family Alcaligenaceae.</title>
        <authorList>
            <person name="Szabo A."/>
            <person name="Felfoldi T."/>
        </authorList>
    </citation>
    <scope>NUCLEOTIDE SEQUENCE [LARGE SCALE GENOMIC DNA]</scope>
    <source>
        <strain evidence="2 3">DSM 25667</strain>
    </source>
</reference>
<feature type="region of interest" description="Disordered" evidence="1">
    <location>
        <begin position="142"/>
        <end position="164"/>
    </location>
</feature>
<dbReference type="Proteomes" id="UP000554144">
    <property type="component" value="Unassembled WGS sequence"/>
</dbReference>
<dbReference type="PROSITE" id="PS51257">
    <property type="entry name" value="PROKAR_LIPOPROTEIN"/>
    <property type="match status" value="1"/>
</dbReference>
<evidence type="ECO:0000313" key="2">
    <source>
        <dbReference type="EMBL" id="NYT86643.1"/>
    </source>
</evidence>
<protein>
    <submittedName>
        <fullName evidence="2">Uncharacterized protein</fullName>
    </submittedName>
</protein>
<proteinExistence type="predicted"/>
<evidence type="ECO:0000256" key="1">
    <source>
        <dbReference type="SAM" id="MobiDB-lite"/>
    </source>
</evidence>